<dbReference type="InterPro" id="IPR012942">
    <property type="entry name" value="SRR1-like"/>
</dbReference>
<organism evidence="4 5">
    <name type="scientific">Rhodotorula taiwanensis</name>
    <dbReference type="NCBI Taxonomy" id="741276"/>
    <lineage>
        <taxon>Eukaryota</taxon>
        <taxon>Fungi</taxon>
        <taxon>Dikarya</taxon>
        <taxon>Basidiomycota</taxon>
        <taxon>Pucciniomycotina</taxon>
        <taxon>Microbotryomycetes</taxon>
        <taxon>Sporidiobolales</taxon>
        <taxon>Sporidiobolaceae</taxon>
        <taxon>Rhodotorula</taxon>
    </lineage>
</organism>
<dbReference type="InterPro" id="IPR040044">
    <property type="entry name" value="SRR1L"/>
</dbReference>
<dbReference type="PANTHER" id="PTHR28626">
    <property type="entry name" value="SRR1-LIKE PROTEIN"/>
    <property type="match status" value="1"/>
</dbReference>
<proteinExistence type="inferred from homology"/>
<reference evidence="4 5" key="1">
    <citation type="journal article" date="2018" name="Front. Microbiol.">
        <title>Prospects for Fungal Bioremediation of Acidic Radioactive Waste Sites: Characterization and Genome Sequence of Rhodotorula taiwanensis MD1149.</title>
        <authorList>
            <person name="Tkavc R."/>
            <person name="Matrosova V.Y."/>
            <person name="Grichenko O.E."/>
            <person name="Gostincar C."/>
            <person name="Volpe R.P."/>
            <person name="Klimenkova P."/>
            <person name="Gaidamakova E.K."/>
            <person name="Zhou C.E."/>
            <person name="Stewart B.J."/>
            <person name="Lyman M.G."/>
            <person name="Malfatti S.A."/>
            <person name="Rubinfeld B."/>
            <person name="Courtot M."/>
            <person name="Singh J."/>
            <person name="Dalgard C.L."/>
            <person name="Hamilton T."/>
            <person name="Frey K.G."/>
            <person name="Gunde-Cimerman N."/>
            <person name="Dugan L."/>
            <person name="Daly M.J."/>
        </authorList>
    </citation>
    <scope>NUCLEOTIDE SEQUENCE [LARGE SCALE GENOMIC DNA]</scope>
    <source>
        <strain evidence="4 5">MD1149</strain>
    </source>
</reference>
<dbReference type="Pfam" id="PF07985">
    <property type="entry name" value="SRR1"/>
    <property type="match status" value="1"/>
</dbReference>
<dbReference type="OrthoDB" id="551431at2759"/>
<evidence type="ECO:0000313" key="4">
    <source>
        <dbReference type="EMBL" id="POY70266.1"/>
    </source>
</evidence>
<sequence>MSSPKEDDGFTFVTHKKQQASRPGRNRKGKNRFRERTLDEKLQAREAELRRSGYLEQCRKMLRDALSPASASETADTVQEPYPPPTCVVCLGLGSVSDSTKAQDQYVMLKELLFELQEELDPGIKAAFYDPVFSPEDVTFLEEQGHVVRPANHPLRLDQPTLLYIPHGPRTLFEAILAANWDSPEQLSRVILFGNRLDLYDDPTYSGSLRDRRKDVDGTGDELGESAELIAQAAKLFRILPLPSTKEHLEAFNDLALQHVTPRKSAEKPATFWRRAPPDIDEPCNSATSPSSSQVEVVEAATDAIEKLSLQ</sequence>
<dbReference type="PANTHER" id="PTHR28626:SF3">
    <property type="entry name" value="SRR1-LIKE PROTEIN"/>
    <property type="match status" value="1"/>
</dbReference>
<dbReference type="Proteomes" id="UP000237144">
    <property type="component" value="Unassembled WGS sequence"/>
</dbReference>
<evidence type="ECO:0000256" key="1">
    <source>
        <dbReference type="ARBA" id="ARBA00009856"/>
    </source>
</evidence>
<evidence type="ECO:0000256" key="2">
    <source>
        <dbReference type="SAM" id="MobiDB-lite"/>
    </source>
</evidence>
<feature type="compositionally biased region" description="Basic residues" evidence="2">
    <location>
        <begin position="14"/>
        <end position="31"/>
    </location>
</feature>
<dbReference type="EMBL" id="PJQD01000140">
    <property type="protein sequence ID" value="POY70266.1"/>
    <property type="molecule type" value="Genomic_DNA"/>
</dbReference>
<feature type="compositionally biased region" description="Polar residues" evidence="2">
    <location>
        <begin position="285"/>
        <end position="295"/>
    </location>
</feature>
<dbReference type="GO" id="GO:0005634">
    <property type="term" value="C:nucleus"/>
    <property type="evidence" value="ECO:0007669"/>
    <property type="project" value="TreeGrafter"/>
</dbReference>
<name>A0A2S5B0H0_9BASI</name>
<evidence type="ECO:0000259" key="3">
    <source>
        <dbReference type="Pfam" id="PF07985"/>
    </source>
</evidence>
<keyword evidence="5" id="KW-1185">Reference proteome</keyword>
<dbReference type="AlphaFoldDB" id="A0A2S5B0H0"/>
<feature type="region of interest" description="Disordered" evidence="2">
    <location>
        <begin position="1"/>
        <end position="39"/>
    </location>
</feature>
<evidence type="ECO:0000313" key="5">
    <source>
        <dbReference type="Proteomes" id="UP000237144"/>
    </source>
</evidence>
<feature type="domain" description="SRR1-like" evidence="3">
    <location>
        <begin position="81"/>
        <end position="258"/>
    </location>
</feature>
<dbReference type="GO" id="GO:0005737">
    <property type="term" value="C:cytoplasm"/>
    <property type="evidence" value="ECO:0007669"/>
    <property type="project" value="TreeGrafter"/>
</dbReference>
<comment type="similarity">
    <text evidence="1">Belongs to the SRR1 family.</text>
</comment>
<protein>
    <recommendedName>
        <fullName evidence="3">SRR1-like domain-containing protein</fullName>
    </recommendedName>
</protein>
<feature type="region of interest" description="Disordered" evidence="2">
    <location>
        <begin position="266"/>
        <end position="297"/>
    </location>
</feature>
<accession>A0A2S5B0H0</accession>
<gene>
    <name evidence="4" type="ORF">BMF94_6852</name>
</gene>
<comment type="caution">
    <text evidence="4">The sequence shown here is derived from an EMBL/GenBank/DDBJ whole genome shotgun (WGS) entry which is preliminary data.</text>
</comment>